<accession>A0A0H5QME3</accession>
<dbReference type="PANTHER" id="PTHR15503">
    <property type="entry name" value="LDOC1 RELATED"/>
    <property type="match status" value="1"/>
</dbReference>
<dbReference type="PANTHER" id="PTHR15503:SF22">
    <property type="entry name" value="TRANSPOSON TY3-I GAG POLYPROTEIN"/>
    <property type="match status" value="1"/>
</dbReference>
<dbReference type="InterPro" id="IPR032567">
    <property type="entry name" value="RTL1-rel"/>
</dbReference>
<sequence>MVADDAPSTRSQSISDVAQRVQTLSIEIAHIHEALNDLTRTFNQFVSENPAKLPDSKLFDNSPPDLPTSIIQEPKVKLPEPFDGSSHTLRNFINQVKLIIRQKPVTYFTEESRVGLLSNLLVGSALDWWSPLFESEDPCLQNFESFLESLKLRFDDPLRSQKAALRLSSIRQGNRSVAAYASQFQLLLADAKWDVTAALFTYQKGLNDQIKDILLTFPTATSLKEIIQQTNEIDNRIATRSSSNHYSIRNSRPRSEQENGAGRG</sequence>
<proteinExistence type="predicted"/>
<reference evidence="3" key="1">
    <citation type="submission" date="2015-04" db="EMBL/GenBank/DDBJ databases">
        <title>The genome sequence of the plant pathogenic Rhizarian Plasmodiophora brassicae reveals insights in its biotrophic life cycle and the origin of chitin synthesis.</title>
        <authorList>
            <person name="Schwelm A."/>
            <person name="Fogelqvist J."/>
            <person name="Knaust A."/>
            <person name="Julke S."/>
            <person name="Lilja T."/>
            <person name="Dhandapani V."/>
            <person name="Bonilla-Rosso G."/>
            <person name="Karlsson M."/>
            <person name="Shevchenko A."/>
            <person name="Choi S.R."/>
            <person name="Kim H.G."/>
            <person name="Park J.Y."/>
            <person name="Lim Y.P."/>
            <person name="Ludwig-Muller J."/>
            <person name="Dixelius C."/>
        </authorList>
    </citation>
    <scope>NUCLEOTIDE SEQUENCE</scope>
    <source>
        <tissue evidence="3">Potato root galls</tissue>
    </source>
</reference>
<dbReference type="AlphaFoldDB" id="A0A0H5QME3"/>
<dbReference type="EMBL" id="HACM01002731">
    <property type="protein sequence ID" value="CRZ03173.1"/>
    <property type="molecule type" value="Transcribed_RNA"/>
</dbReference>
<evidence type="ECO:0000256" key="1">
    <source>
        <dbReference type="SAM" id="MobiDB-lite"/>
    </source>
</evidence>
<name>A0A0H5QME3_9EUKA</name>
<organism evidence="3">
    <name type="scientific">Spongospora subterranea</name>
    <dbReference type="NCBI Taxonomy" id="70186"/>
    <lineage>
        <taxon>Eukaryota</taxon>
        <taxon>Sar</taxon>
        <taxon>Rhizaria</taxon>
        <taxon>Endomyxa</taxon>
        <taxon>Phytomyxea</taxon>
        <taxon>Plasmodiophorida</taxon>
        <taxon>Plasmodiophoridae</taxon>
        <taxon>Spongospora</taxon>
    </lineage>
</organism>
<feature type="domain" description="Ty3 transposon capsid-like protein" evidence="2">
    <location>
        <begin position="77"/>
        <end position="243"/>
    </location>
</feature>
<protein>
    <recommendedName>
        <fullName evidence="2">Ty3 transposon capsid-like protein domain-containing protein</fullName>
    </recommendedName>
</protein>
<dbReference type="Pfam" id="PF19259">
    <property type="entry name" value="Ty3_capsid"/>
    <property type="match status" value="1"/>
</dbReference>
<evidence type="ECO:0000259" key="2">
    <source>
        <dbReference type="Pfam" id="PF19259"/>
    </source>
</evidence>
<feature type="region of interest" description="Disordered" evidence="1">
    <location>
        <begin position="239"/>
        <end position="264"/>
    </location>
</feature>
<dbReference type="InterPro" id="IPR045358">
    <property type="entry name" value="Ty3_capsid"/>
</dbReference>
<feature type="compositionally biased region" description="Polar residues" evidence="1">
    <location>
        <begin position="239"/>
        <end position="250"/>
    </location>
</feature>
<evidence type="ECO:0000313" key="3">
    <source>
        <dbReference type="EMBL" id="CRZ03173.1"/>
    </source>
</evidence>